<name>A0ABT3BLM9_9RHOB</name>
<keyword evidence="4" id="KW-1185">Reference proteome</keyword>
<dbReference type="Pfam" id="PF00665">
    <property type="entry name" value="rve"/>
    <property type="match status" value="1"/>
</dbReference>
<evidence type="ECO:0000256" key="1">
    <source>
        <dbReference type="SAM" id="MobiDB-lite"/>
    </source>
</evidence>
<feature type="domain" description="Integrase catalytic" evidence="2">
    <location>
        <begin position="2"/>
        <end position="161"/>
    </location>
</feature>
<dbReference type="InterPro" id="IPR012337">
    <property type="entry name" value="RNaseH-like_sf"/>
</dbReference>
<organism evidence="3 4">
    <name type="scientific">Roseobacter sinensis</name>
    <dbReference type="NCBI Taxonomy" id="2931391"/>
    <lineage>
        <taxon>Bacteria</taxon>
        <taxon>Pseudomonadati</taxon>
        <taxon>Pseudomonadota</taxon>
        <taxon>Alphaproteobacteria</taxon>
        <taxon>Rhodobacterales</taxon>
        <taxon>Roseobacteraceae</taxon>
        <taxon>Roseobacter</taxon>
    </lineage>
</organism>
<dbReference type="PROSITE" id="PS50994">
    <property type="entry name" value="INTEGRASE"/>
    <property type="match status" value="1"/>
</dbReference>
<evidence type="ECO:0000313" key="4">
    <source>
        <dbReference type="Proteomes" id="UP001208690"/>
    </source>
</evidence>
<proteinExistence type="predicted"/>
<dbReference type="PANTHER" id="PTHR47515:SF1">
    <property type="entry name" value="BLR2054 PROTEIN"/>
    <property type="match status" value="1"/>
</dbReference>
<dbReference type="SUPFAM" id="SSF53098">
    <property type="entry name" value="Ribonuclease H-like"/>
    <property type="match status" value="1"/>
</dbReference>
<feature type="non-terminal residue" evidence="3">
    <location>
        <position position="174"/>
    </location>
</feature>
<dbReference type="PANTHER" id="PTHR47515">
    <property type="entry name" value="LOW CALCIUM RESPONSE LOCUS PROTEIN T"/>
    <property type="match status" value="1"/>
</dbReference>
<evidence type="ECO:0000313" key="3">
    <source>
        <dbReference type="EMBL" id="MCV3274466.1"/>
    </source>
</evidence>
<sequence length="174" mass="19655">MRPTHPDHVWTIGFGHDKLSNGRGHKMLTVLDGFTRQALAAKVRTRMGAGDVLEARDPFLLRHGSPEYIGSDNGPGFTAEARQDRLRRVGIKPPHLSRLTPGERLQRALHGTLRREALNPEWVTTTKQAQIVINRWLKQYNHTRLHPALNMRPHVPKPPSEKPTISGQDKKGRA</sequence>
<dbReference type="InterPro" id="IPR001584">
    <property type="entry name" value="Integrase_cat-core"/>
</dbReference>
<dbReference type="Pfam" id="PF13683">
    <property type="entry name" value="rve_3"/>
    <property type="match status" value="1"/>
</dbReference>
<comment type="caution">
    <text evidence="3">The sequence shown here is derived from an EMBL/GenBank/DDBJ whole genome shotgun (WGS) entry which is preliminary data.</text>
</comment>
<dbReference type="Gene3D" id="3.30.420.10">
    <property type="entry name" value="Ribonuclease H-like superfamily/Ribonuclease H"/>
    <property type="match status" value="1"/>
</dbReference>
<feature type="region of interest" description="Disordered" evidence="1">
    <location>
        <begin position="149"/>
        <end position="174"/>
    </location>
</feature>
<reference evidence="3 4" key="1">
    <citation type="submission" date="2022-04" db="EMBL/GenBank/DDBJ databases">
        <title>Roseobacter sp. WL0113 is a bacterium isolated from neritic sediment.</title>
        <authorList>
            <person name="Wang L."/>
            <person name="He W."/>
            <person name="Zhang D.-F."/>
        </authorList>
    </citation>
    <scope>NUCLEOTIDE SEQUENCE [LARGE SCALE GENOMIC DNA]</scope>
    <source>
        <strain evidence="3 4">WL0113</strain>
    </source>
</reference>
<gene>
    <name evidence="3" type="ORF">MUB52_23860</name>
</gene>
<dbReference type="EMBL" id="JALIEB010000073">
    <property type="protein sequence ID" value="MCV3274466.1"/>
    <property type="molecule type" value="Genomic_DNA"/>
</dbReference>
<dbReference type="Proteomes" id="UP001208690">
    <property type="component" value="Unassembled WGS sequence"/>
</dbReference>
<dbReference type="RefSeq" id="WP_263846670.1">
    <property type="nucleotide sequence ID" value="NZ_JALIEB010000073.1"/>
</dbReference>
<dbReference type="InterPro" id="IPR036397">
    <property type="entry name" value="RNaseH_sf"/>
</dbReference>
<protein>
    <submittedName>
        <fullName evidence="3">Integrase core domain-containing protein</fullName>
    </submittedName>
</protein>
<evidence type="ECO:0000259" key="2">
    <source>
        <dbReference type="PROSITE" id="PS50994"/>
    </source>
</evidence>
<accession>A0ABT3BLM9</accession>